<dbReference type="AlphaFoldDB" id="A0A2W5R2G3"/>
<dbReference type="Pfam" id="PF04349">
    <property type="entry name" value="MdoG"/>
    <property type="match status" value="1"/>
</dbReference>
<dbReference type="InterPro" id="IPR007444">
    <property type="entry name" value="Glucan_biosyn_MdoG_C"/>
</dbReference>
<dbReference type="Gene3D" id="2.70.98.10">
    <property type="match status" value="1"/>
</dbReference>
<comment type="caution">
    <text evidence="8">The sequence shown here is derived from an EMBL/GenBank/DDBJ whole genome shotgun (WGS) entry which is preliminary data.</text>
</comment>
<dbReference type="PIRSF" id="PIRSF006281">
    <property type="entry name" value="MdoG"/>
    <property type="match status" value="1"/>
</dbReference>
<sequence>MHRRELLLGSVLVPVLATLQLPFVSLATDEAEAQDATRPVKPMAFDAQTVRQLARDLAAKPYSQSDRQLPAELDKLSYDDYRNIRFNSDRALWRGSGARFEAQPMHRGFLFRDRVDISIVTDGQARPLAYSPDLFRFDNGLKAPDPKLDLGFSGFRLHSPINRPDYFDEVAVFQGASYFRAIGKGHVYGTSARGLSIKTGDAGGEEFPIFKAFWIEQPRPGADSIVVHALLDSPSAAAAHRFTIRPGDTTVTTVEMTLYPRTDVDQAGLASLTSMFLFGPNDRNGVDDFRPMVGDANGLAILSGTGERLWRPLSNPLRLQISSFATTNIRGFGLMQRQRSFFDYQDLEARYERRPSVWVEPIGDWGDGAVVLVEIPTPEEVHDNIVAFWRPREPLRKGREYNYTYRLHWTWDGPDHADIGRFGATRVGGSAERRLFVLDVVGDTVKGLSPDGLAAKVTASEGAVSNIVLQPNPDIEGWRISFTFEPQRAASSELRADFVRGDERLAESWVYRWTE</sequence>
<dbReference type="InterPro" id="IPR014438">
    <property type="entry name" value="Glucan_biosyn_MdoG/MdoD"/>
</dbReference>
<keyword evidence="4 6" id="KW-0732">Signal</keyword>
<evidence type="ECO:0000256" key="1">
    <source>
        <dbReference type="ARBA" id="ARBA00004418"/>
    </source>
</evidence>
<organism evidence="8 9">
    <name type="scientific">Ancylobacter novellus</name>
    <name type="common">Thiobacillus novellus</name>
    <dbReference type="NCBI Taxonomy" id="921"/>
    <lineage>
        <taxon>Bacteria</taxon>
        <taxon>Pseudomonadati</taxon>
        <taxon>Pseudomonadota</taxon>
        <taxon>Alphaproteobacteria</taxon>
        <taxon>Hyphomicrobiales</taxon>
        <taxon>Xanthobacteraceae</taxon>
        <taxon>Ancylobacter</taxon>
    </lineage>
</organism>
<dbReference type="GO" id="GO:0003824">
    <property type="term" value="F:catalytic activity"/>
    <property type="evidence" value="ECO:0007669"/>
    <property type="project" value="InterPro"/>
</dbReference>
<dbReference type="InterPro" id="IPR014756">
    <property type="entry name" value="Ig_E-set"/>
</dbReference>
<dbReference type="Proteomes" id="UP000248887">
    <property type="component" value="Unassembled WGS sequence"/>
</dbReference>
<comment type="pathway">
    <text evidence="2">Glycan metabolism; osmoregulated periplasmic glucan (OPG) biosynthesis.</text>
</comment>
<evidence type="ECO:0000313" key="9">
    <source>
        <dbReference type="Proteomes" id="UP000248887"/>
    </source>
</evidence>
<dbReference type="GO" id="GO:0030246">
    <property type="term" value="F:carbohydrate binding"/>
    <property type="evidence" value="ECO:0007669"/>
    <property type="project" value="InterPro"/>
</dbReference>
<feature type="domain" description="Glucan biosynthesis periplasmic MdoG C-terminal" evidence="7">
    <location>
        <begin position="45"/>
        <end position="513"/>
    </location>
</feature>
<protein>
    <submittedName>
        <fullName evidence="8">Glucan biosynthesis protein D</fullName>
    </submittedName>
</protein>
<evidence type="ECO:0000256" key="3">
    <source>
        <dbReference type="ARBA" id="ARBA00009284"/>
    </source>
</evidence>
<gene>
    <name evidence="8" type="ORF">DI549_07040</name>
</gene>
<evidence type="ECO:0000259" key="7">
    <source>
        <dbReference type="Pfam" id="PF04349"/>
    </source>
</evidence>
<dbReference type="InterPro" id="IPR013783">
    <property type="entry name" value="Ig-like_fold"/>
</dbReference>
<evidence type="ECO:0000256" key="2">
    <source>
        <dbReference type="ARBA" id="ARBA00005001"/>
    </source>
</evidence>
<dbReference type="GO" id="GO:0051274">
    <property type="term" value="P:beta-glucan biosynthetic process"/>
    <property type="evidence" value="ECO:0007669"/>
    <property type="project" value="TreeGrafter"/>
</dbReference>
<evidence type="ECO:0000313" key="8">
    <source>
        <dbReference type="EMBL" id="PZQ83736.1"/>
    </source>
</evidence>
<dbReference type="UniPathway" id="UPA00637"/>
<comment type="similarity">
    <text evidence="3">Belongs to the OpgD/OpgG family.</text>
</comment>
<feature type="signal peptide" evidence="6">
    <location>
        <begin position="1"/>
        <end position="27"/>
    </location>
</feature>
<keyword evidence="5" id="KW-0574">Periplasm</keyword>
<dbReference type="GO" id="GO:0030288">
    <property type="term" value="C:outer membrane-bounded periplasmic space"/>
    <property type="evidence" value="ECO:0007669"/>
    <property type="project" value="TreeGrafter"/>
</dbReference>
<reference evidence="8 9" key="1">
    <citation type="submission" date="2017-08" db="EMBL/GenBank/DDBJ databases">
        <title>Infants hospitalized years apart are colonized by the same room-sourced microbial strains.</title>
        <authorList>
            <person name="Brooks B."/>
            <person name="Olm M.R."/>
            <person name="Firek B.A."/>
            <person name="Baker R."/>
            <person name="Thomas B.C."/>
            <person name="Morowitz M.J."/>
            <person name="Banfield J.F."/>
        </authorList>
    </citation>
    <scope>NUCLEOTIDE SEQUENCE [LARGE SCALE GENOMIC DNA]</scope>
    <source>
        <strain evidence="8">S2_005_001_R2_27</strain>
    </source>
</reference>
<dbReference type="EMBL" id="QFQD01000017">
    <property type="protein sequence ID" value="PZQ83736.1"/>
    <property type="molecule type" value="Genomic_DNA"/>
</dbReference>
<dbReference type="InterPro" id="IPR011013">
    <property type="entry name" value="Gal_mutarotase_sf_dom"/>
</dbReference>
<comment type="subcellular location">
    <subcellularLocation>
        <location evidence="1">Periplasm</location>
    </subcellularLocation>
</comment>
<dbReference type="InterPro" id="IPR014718">
    <property type="entry name" value="GH-type_carb-bd"/>
</dbReference>
<evidence type="ECO:0000256" key="4">
    <source>
        <dbReference type="ARBA" id="ARBA00022729"/>
    </source>
</evidence>
<accession>A0A2W5R2G3</accession>
<dbReference type="SUPFAM" id="SSF74650">
    <property type="entry name" value="Galactose mutarotase-like"/>
    <property type="match status" value="1"/>
</dbReference>
<evidence type="ECO:0000256" key="5">
    <source>
        <dbReference type="ARBA" id="ARBA00022764"/>
    </source>
</evidence>
<dbReference type="Gene3D" id="2.60.40.10">
    <property type="entry name" value="Immunoglobulins"/>
    <property type="match status" value="1"/>
</dbReference>
<dbReference type="PANTHER" id="PTHR30504:SF2">
    <property type="entry name" value="GLUCANS BIOSYNTHESIS PROTEIN G"/>
    <property type="match status" value="1"/>
</dbReference>
<dbReference type="PANTHER" id="PTHR30504">
    <property type="entry name" value="GLUCANS BIOSYNTHESIS PROTEIN"/>
    <property type="match status" value="1"/>
</dbReference>
<evidence type="ECO:0000256" key="6">
    <source>
        <dbReference type="SAM" id="SignalP"/>
    </source>
</evidence>
<feature type="chain" id="PRO_5015883705" evidence="6">
    <location>
        <begin position="28"/>
        <end position="515"/>
    </location>
</feature>
<name>A0A2W5R2G3_ANCNO</name>
<dbReference type="SUPFAM" id="SSF81296">
    <property type="entry name" value="E set domains"/>
    <property type="match status" value="1"/>
</dbReference>
<proteinExistence type="inferred from homology"/>
<dbReference type="FunFam" id="2.70.98.10:FF:000001">
    <property type="entry name" value="Glucans biosynthesis protein G"/>
    <property type="match status" value="1"/>
</dbReference>